<evidence type="ECO:0000313" key="2">
    <source>
        <dbReference type="EMBL" id="MDN3687470.1"/>
    </source>
</evidence>
<organism evidence="2 3">
    <name type="scientific">Cyclobacterium jeungdonense</name>
    <dbReference type="NCBI Taxonomy" id="708087"/>
    <lineage>
        <taxon>Bacteria</taxon>
        <taxon>Pseudomonadati</taxon>
        <taxon>Bacteroidota</taxon>
        <taxon>Cytophagia</taxon>
        <taxon>Cytophagales</taxon>
        <taxon>Cyclobacteriaceae</taxon>
        <taxon>Cyclobacterium</taxon>
    </lineage>
</organism>
<dbReference type="RefSeq" id="WP_240459294.1">
    <property type="nucleotide sequence ID" value="NZ_JAUFQS010000006.1"/>
</dbReference>
<dbReference type="PANTHER" id="PTHR34219">
    <property type="entry name" value="IRON-REGULATED INNER MEMBRANE PROTEIN-RELATED"/>
    <property type="match status" value="1"/>
</dbReference>
<keyword evidence="3" id="KW-1185">Reference proteome</keyword>
<dbReference type="Proteomes" id="UP001236663">
    <property type="component" value="Unassembled WGS sequence"/>
</dbReference>
<dbReference type="InterPro" id="IPR005625">
    <property type="entry name" value="PepSY-ass_TM"/>
</dbReference>
<accession>A0ABT8C4R4</accession>
<protein>
    <submittedName>
        <fullName evidence="2">PepSY-associated TM helix domain-containing protein</fullName>
    </submittedName>
</protein>
<name>A0ABT8C4R4_9BACT</name>
<dbReference type="Pfam" id="PF03929">
    <property type="entry name" value="PepSY_TM"/>
    <property type="match status" value="1"/>
</dbReference>
<keyword evidence="1" id="KW-1133">Transmembrane helix</keyword>
<reference evidence="3" key="1">
    <citation type="journal article" date="2019" name="Int. J. Syst. Evol. Microbiol.">
        <title>The Global Catalogue of Microorganisms (GCM) 10K type strain sequencing project: providing services to taxonomists for standard genome sequencing and annotation.</title>
        <authorList>
            <consortium name="The Broad Institute Genomics Platform"/>
            <consortium name="The Broad Institute Genome Sequencing Center for Infectious Disease"/>
            <person name="Wu L."/>
            <person name="Ma J."/>
        </authorList>
    </citation>
    <scope>NUCLEOTIDE SEQUENCE [LARGE SCALE GENOMIC DNA]</scope>
    <source>
        <strain evidence="3">CECT 7706</strain>
    </source>
</reference>
<dbReference type="PANTHER" id="PTHR34219:SF3">
    <property type="entry name" value="BLL7967 PROTEIN"/>
    <property type="match status" value="1"/>
</dbReference>
<proteinExistence type="predicted"/>
<comment type="caution">
    <text evidence="2">The sequence shown here is derived from an EMBL/GenBank/DDBJ whole genome shotgun (WGS) entry which is preliminary data.</text>
</comment>
<keyword evidence="1" id="KW-0812">Transmembrane</keyword>
<keyword evidence="1" id="KW-0472">Membrane</keyword>
<dbReference type="EMBL" id="JAUFQS010000006">
    <property type="protein sequence ID" value="MDN3687470.1"/>
    <property type="molecule type" value="Genomic_DNA"/>
</dbReference>
<evidence type="ECO:0000256" key="1">
    <source>
        <dbReference type="SAM" id="Phobius"/>
    </source>
</evidence>
<feature type="transmembrane region" description="Helical" evidence="1">
    <location>
        <begin position="27"/>
        <end position="48"/>
    </location>
</feature>
<gene>
    <name evidence="2" type="ORF">QWZ15_06505</name>
</gene>
<sequence>MRQYLEPLDKIEEPFIGELDNCKLGSFITGTATILFTIEVLTGLIIWVPKKARYWRQRLKIKFKSNWKRINHDLHNTLSFYSALIQFLMGVTGPFWFFHWYREGLQKAWGDLTGAHRKRSGTRCCQR</sequence>
<feature type="transmembrane region" description="Helical" evidence="1">
    <location>
        <begin position="78"/>
        <end position="98"/>
    </location>
</feature>
<evidence type="ECO:0000313" key="3">
    <source>
        <dbReference type="Proteomes" id="UP001236663"/>
    </source>
</evidence>